<dbReference type="PRINTS" id="PR00377">
    <property type="entry name" value="IMPHPHTASES"/>
</dbReference>
<feature type="binding site" evidence="1">
    <location>
        <position position="66"/>
    </location>
    <ligand>
        <name>Mg(2+)</name>
        <dbReference type="ChEBI" id="CHEBI:18420"/>
        <label>1</label>
        <note>catalytic</note>
    </ligand>
</feature>
<comment type="cofactor">
    <cofactor evidence="1">
        <name>Mg(2+)</name>
        <dbReference type="ChEBI" id="CHEBI:18420"/>
    </cofactor>
</comment>
<sequence length="265" mass="28000">MSHQHLLPQVVRIAREVGDYVQEHRPAGTGGDMASVMRTFATVDEPAGALLRQRLAAVRPQAAWSEDEIGTTVPERGEVWVCDAVDGAVQYLRHLPHWGVTITLVADGAPVLAVLWAPRLDMLYTAVKGHGAFLNGRRITTSAKELPAALACTSQPPFNLEPERAGTSLTAMLRHTLAVRNLGPTALQVAQVGSGHVDVFWEYGHDANNLLPGSLIAREGGALVTNADGDPWTASSSSFVAAAPALHPAVLAVLSDHRAGGGNPS</sequence>
<dbReference type="Pfam" id="PF00459">
    <property type="entry name" value="Inositol_P"/>
    <property type="match status" value="1"/>
</dbReference>
<dbReference type="Gene3D" id="3.30.540.10">
    <property type="entry name" value="Fructose-1,6-Bisphosphatase, subunit A, domain 1"/>
    <property type="match status" value="1"/>
</dbReference>
<dbReference type="InterPro" id="IPR000760">
    <property type="entry name" value="Inositol_monophosphatase-like"/>
</dbReference>
<dbReference type="OrthoDB" id="9785695at2"/>
<gene>
    <name evidence="2" type="ORF">AQ490_24535</name>
</gene>
<dbReference type="RefSeq" id="WP_018383743.1">
    <property type="nucleotide sequence ID" value="NZ_LLZU01000021.1"/>
</dbReference>
<evidence type="ECO:0000313" key="3">
    <source>
        <dbReference type="Proteomes" id="UP000050867"/>
    </source>
</evidence>
<keyword evidence="3" id="KW-1185">Reference proteome</keyword>
<dbReference type="Proteomes" id="UP000050867">
    <property type="component" value="Unassembled WGS sequence"/>
</dbReference>
<evidence type="ECO:0000256" key="1">
    <source>
        <dbReference type="PIRSR" id="PIRSR600760-2"/>
    </source>
</evidence>
<feature type="binding site" evidence="1">
    <location>
        <position position="86"/>
    </location>
    <ligand>
        <name>Mg(2+)</name>
        <dbReference type="ChEBI" id="CHEBI:18420"/>
        <label>1</label>
        <note>catalytic</note>
    </ligand>
</feature>
<dbReference type="STRING" id="76728.AQ490_24535"/>
<dbReference type="CDD" id="cd01637">
    <property type="entry name" value="IMPase_like"/>
    <property type="match status" value="1"/>
</dbReference>
<dbReference type="PANTHER" id="PTHR20854">
    <property type="entry name" value="INOSITOL MONOPHOSPHATASE"/>
    <property type="match status" value="1"/>
</dbReference>
<dbReference type="GO" id="GO:0008934">
    <property type="term" value="F:inositol monophosphate 1-phosphatase activity"/>
    <property type="evidence" value="ECO:0007669"/>
    <property type="project" value="TreeGrafter"/>
</dbReference>
<dbReference type="PANTHER" id="PTHR20854:SF4">
    <property type="entry name" value="INOSITOL-1-MONOPHOSPHATASE-RELATED"/>
    <property type="match status" value="1"/>
</dbReference>
<organism evidence="2 3">
    <name type="scientific">Wenjunlia vitaminophila</name>
    <name type="common">Streptomyces vitaminophilus</name>
    <dbReference type="NCBI Taxonomy" id="76728"/>
    <lineage>
        <taxon>Bacteria</taxon>
        <taxon>Bacillati</taxon>
        <taxon>Actinomycetota</taxon>
        <taxon>Actinomycetes</taxon>
        <taxon>Kitasatosporales</taxon>
        <taxon>Streptomycetaceae</taxon>
        <taxon>Wenjunlia</taxon>
    </lineage>
</organism>
<keyword evidence="1" id="KW-0460">Magnesium</keyword>
<name>A0A0T6LRU6_WENVI</name>
<proteinExistence type="predicted"/>
<dbReference type="eggNOG" id="COG0483">
    <property type="taxonomic scope" value="Bacteria"/>
</dbReference>
<dbReference type="Gene3D" id="3.40.190.80">
    <property type="match status" value="1"/>
</dbReference>
<protein>
    <submittedName>
        <fullName evidence="2">Inositol monophosphatase</fullName>
    </submittedName>
</protein>
<accession>A0A0T6LRU6</accession>
<keyword evidence="1" id="KW-0479">Metal-binding</keyword>
<dbReference type="GO" id="GO:0046872">
    <property type="term" value="F:metal ion binding"/>
    <property type="evidence" value="ECO:0007669"/>
    <property type="project" value="UniProtKB-KW"/>
</dbReference>
<comment type="caution">
    <text evidence="2">The sequence shown here is derived from an EMBL/GenBank/DDBJ whole genome shotgun (WGS) entry which is preliminary data.</text>
</comment>
<evidence type="ECO:0000313" key="2">
    <source>
        <dbReference type="EMBL" id="KRV48575.1"/>
    </source>
</evidence>
<feature type="binding site" evidence="1">
    <location>
        <position position="83"/>
    </location>
    <ligand>
        <name>Mg(2+)</name>
        <dbReference type="ChEBI" id="CHEBI:18420"/>
        <label>1</label>
        <note>catalytic</note>
    </ligand>
</feature>
<dbReference type="GO" id="GO:0007165">
    <property type="term" value="P:signal transduction"/>
    <property type="evidence" value="ECO:0007669"/>
    <property type="project" value="TreeGrafter"/>
</dbReference>
<reference evidence="2 3" key="1">
    <citation type="submission" date="2015-10" db="EMBL/GenBank/DDBJ databases">
        <title>Draft genome sequence of pyrrolomycin-producing Streptomyces vitaminophilus.</title>
        <authorList>
            <person name="Graham D.E."/>
            <person name="Mahan K.M."/>
            <person name="Klingeman D.M."/>
            <person name="Hettich R.L."/>
            <person name="Parry R.J."/>
        </authorList>
    </citation>
    <scope>NUCLEOTIDE SEQUENCE [LARGE SCALE GENOMIC DNA]</scope>
    <source>
        <strain evidence="2 3">ATCC 31673</strain>
    </source>
</reference>
<dbReference type="SUPFAM" id="SSF56655">
    <property type="entry name" value="Carbohydrate phosphatase"/>
    <property type="match status" value="1"/>
</dbReference>
<dbReference type="EMBL" id="LLZU01000021">
    <property type="protein sequence ID" value="KRV48575.1"/>
    <property type="molecule type" value="Genomic_DNA"/>
</dbReference>
<dbReference type="AlphaFoldDB" id="A0A0T6LRU6"/>
<dbReference type="GO" id="GO:0006020">
    <property type="term" value="P:inositol metabolic process"/>
    <property type="evidence" value="ECO:0007669"/>
    <property type="project" value="TreeGrafter"/>
</dbReference>